<reference evidence="1" key="1">
    <citation type="submission" date="2021-01" db="EMBL/GenBank/DDBJ databases">
        <title>Adiantum capillus-veneris genome.</title>
        <authorList>
            <person name="Fang Y."/>
            <person name="Liao Q."/>
        </authorList>
    </citation>
    <scope>NUCLEOTIDE SEQUENCE</scope>
    <source>
        <strain evidence="1">H3</strain>
        <tissue evidence="1">Leaf</tissue>
    </source>
</reference>
<evidence type="ECO:0000313" key="2">
    <source>
        <dbReference type="Proteomes" id="UP000886520"/>
    </source>
</evidence>
<comment type="caution">
    <text evidence="1">The sequence shown here is derived from an EMBL/GenBank/DDBJ whole genome shotgun (WGS) entry which is preliminary data.</text>
</comment>
<gene>
    <name evidence="1" type="ORF">GOP47_0019997</name>
</gene>
<dbReference type="Proteomes" id="UP000886520">
    <property type="component" value="Chromosome 19"/>
</dbReference>
<dbReference type="EMBL" id="JABFUD020000019">
    <property type="protein sequence ID" value="KAI5065302.1"/>
    <property type="molecule type" value="Genomic_DNA"/>
</dbReference>
<dbReference type="AlphaFoldDB" id="A0A9D4Z949"/>
<evidence type="ECO:0000313" key="1">
    <source>
        <dbReference type="EMBL" id="KAI5065302.1"/>
    </source>
</evidence>
<accession>A0A9D4Z949</accession>
<protein>
    <submittedName>
        <fullName evidence="1">Uncharacterized protein</fullName>
    </submittedName>
</protein>
<sequence length="414" mass="46342">MAVHLLGHLPAAASPAEIQAFEDTFGKENIEARNLCGKVIASERRLSLDAILTVKKNTTLDHEQDSMFRSEAGAVSSILKNFISQFQASDEKHRAELANLRCKVEDLENFKSKVEGEAILYHDRGITRLVAAYDCLDTTLVETDHLLKLVLRVLVERGEGQEKEAGEGSDNSSYLQAVQDAILSNEETLAQAYVSWKCQPPPYHGSTSLQAEDLKLLFWKAESLEDVSYLACRRWLKKHKVEGLQKKYKGPDSHPFLAALLKTAETALSLLLDAGTSAVSAMLVQYAEELKGSRNKSVHGMDIWKNAKVSKNQSVKTEGLEVVWQSYGSLHYREFCELNFQLMMRRADDLEVNIDRLPTLAGIKEGFLLWLKSFYSSEPLYVKQMQGTAWLVISEQGQGQGSLGEALMDLYIHV</sequence>
<proteinExistence type="predicted"/>
<organism evidence="1 2">
    <name type="scientific">Adiantum capillus-veneris</name>
    <name type="common">Maidenhair fern</name>
    <dbReference type="NCBI Taxonomy" id="13818"/>
    <lineage>
        <taxon>Eukaryota</taxon>
        <taxon>Viridiplantae</taxon>
        <taxon>Streptophyta</taxon>
        <taxon>Embryophyta</taxon>
        <taxon>Tracheophyta</taxon>
        <taxon>Polypodiopsida</taxon>
        <taxon>Polypodiidae</taxon>
        <taxon>Polypodiales</taxon>
        <taxon>Pteridineae</taxon>
        <taxon>Pteridaceae</taxon>
        <taxon>Vittarioideae</taxon>
        <taxon>Adiantum</taxon>
    </lineage>
</organism>
<dbReference type="OrthoDB" id="10411714at2759"/>
<name>A0A9D4Z949_ADICA</name>
<keyword evidence="2" id="KW-1185">Reference proteome</keyword>